<reference evidence="2 3" key="1">
    <citation type="journal article" date="2018" name="Mol. Plant">
        <title>The genome of Artemisia annua provides insight into the evolution of Asteraceae family and artemisinin biosynthesis.</title>
        <authorList>
            <person name="Shen Q."/>
            <person name="Zhang L."/>
            <person name="Liao Z."/>
            <person name="Wang S."/>
            <person name="Yan T."/>
            <person name="Shi P."/>
            <person name="Liu M."/>
            <person name="Fu X."/>
            <person name="Pan Q."/>
            <person name="Wang Y."/>
            <person name="Lv Z."/>
            <person name="Lu X."/>
            <person name="Zhang F."/>
            <person name="Jiang W."/>
            <person name="Ma Y."/>
            <person name="Chen M."/>
            <person name="Hao X."/>
            <person name="Li L."/>
            <person name="Tang Y."/>
            <person name="Lv G."/>
            <person name="Zhou Y."/>
            <person name="Sun X."/>
            <person name="Brodelius P.E."/>
            <person name="Rose J.K.C."/>
            <person name="Tang K."/>
        </authorList>
    </citation>
    <scope>NUCLEOTIDE SEQUENCE [LARGE SCALE GENOMIC DNA]</scope>
    <source>
        <strain evidence="3">cv. Huhao1</strain>
        <tissue evidence="2">Leaf</tissue>
    </source>
</reference>
<evidence type="ECO:0000313" key="2">
    <source>
        <dbReference type="EMBL" id="PWA34947.1"/>
    </source>
</evidence>
<dbReference type="Pfam" id="PF08268">
    <property type="entry name" value="FBA_3"/>
    <property type="match status" value="1"/>
</dbReference>
<dbReference type="SUPFAM" id="SSF50965">
    <property type="entry name" value="Galactose oxidase, central domain"/>
    <property type="match status" value="1"/>
</dbReference>
<dbReference type="OrthoDB" id="5319261at2759"/>
<organism evidence="2 3">
    <name type="scientific">Artemisia annua</name>
    <name type="common">Sweet wormwood</name>
    <dbReference type="NCBI Taxonomy" id="35608"/>
    <lineage>
        <taxon>Eukaryota</taxon>
        <taxon>Viridiplantae</taxon>
        <taxon>Streptophyta</taxon>
        <taxon>Embryophyta</taxon>
        <taxon>Tracheophyta</taxon>
        <taxon>Spermatophyta</taxon>
        <taxon>Magnoliopsida</taxon>
        <taxon>eudicotyledons</taxon>
        <taxon>Gunneridae</taxon>
        <taxon>Pentapetalae</taxon>
        <taxon>asterids</taxon>
        <taxon>campanulids</taxon>
        <taxon>Asterales</taxon>
        <taxon>Asteraceae</taxon>
        <taxon>Asteroideae</taxon>
        <taxon>Anthemideae</taxon>
        <taxon>Artemisiinae</taxon>
        <taxon>Artemisia</taxon>
    </lineage>
</organism>
<dbReference type="EMBL" id="PKPP01021069">
    <property type="protein sequence ID" value="PWA34947.1"/>
    <property type="molecule type" value="Genomic_DNA"/>
</dbReference>
<name>A0A2U1KDU8_ARTAN</name>
<dbReference type="AlphaFoldDB" id="A0A2U1KDU8"/>
<dbReference type="Proteomes" id="UP000245207">
    <property type="component" value="Unassembled WGS sequence"/>
</dbReference>
<dbReference type="PANTHER" id="PTHR31672">
    <property type="entry name" value="BNACNNG10540D PROTEIN"/>
    <property type="match status" value="1"/>
</dbReference>
<protein>
    <submittedName>
        <fullName evidence="2">F-box domain-containing protein</fullName>
    </submittedName>
</protein>
<feature type="domain" description="F-box associated beta-propeller type 3" evidence="1">
    <location>
        <begin position="9"/>
        <end position="186"/>
    </location>
</feature>
<evidence type="ECO:0000259" key="1">
    <source>
        <dbReference type="Pfam" id="PF08268"/>
    </source>
</evidence>
<proteinExistence type="predicted"/>
<keyword evidence="3" id="KW-1185">Reference proteome</keyword>
<dbReference type="InterPro" id="IPR013187">
    <property type="entry name" value="F-box-assoc_dom_typ3"/>
</dbReference>
<sequence length="230" mass="26565">MVRKNLCTMVHVFGTNSWREIPQVPPYPITEGAVFANGCLHWLVSHIDVRTQDGGRPVIWFDVEKEEFGLIDPPKRMCDLWRNNSCRHDQVVDLNGEVGYVCVRTMEFWVLKHKEWVPHCRFAKEITPYGPYGYICVMGCWNKDGDILIKTRVTNAGLWYIYDFFVYDLKSGEFHRTNISGIEERLSGLSPSFIMYPNTLSSIHGINANSFSMKKTGHKKSCQHALSNFH</sequence>
<evidence type="ECO:0000313" key="3">
    <source>
        <dbReference type="Proteomes" id="UP000245207"/>
    </source>
</evidence>
<dbReference type="PANTHER" id="PTHR31672:SF13">
    <property type="entry name" value="F-BOX PROTEIN CPR30-LIKE"/>
    <property type="match status" value="1"/>
</dbReference>
<dbReference type="InterPro" id="IPR050796">
    <property type="entry name" value="SCF_F-box_component"/>
</dbReference>
<comment type="caution">
    <text evidence="2">The sequence shown here is derived from an EMBL/GenBank/DDBJ whole genome shotgun (WGS) entry which is preliminary data.</text>
</comment>
<dbReference type="InterPro" id="IPR011043">
    <property type="entry name" value="Gal_Oxase/kelch_b-propeller"/>
</dbReference>
<accession>A0A2U1KDU8</accession>
<gene>
    <name evidence="2" type="ORF">CTI12_AA614210</name>
</gene>